<evidence type="ECO:0000259" key="1">
    <source>
        <dbReference type="SMART" id="SM00421"/>
    </source>
</evidence>
<sequence length="363" mass="39573">MRGQTAIDEFRRALDAAVLDASSWRVVCDKLAAVFGGIGTCFVPIEPELRGPWLVHSESLTGIIQEYVGAGWHKRDFRQTCVSIARERGYATDLDIASPETLRSHPYYADLMRRHGLGIFIGIHLRIGERDWIAAVQRPLKSDPPDAALLAPVQILRNDLMQAARSAYLVGMPKLETWVANFDEDDRGSILLAKNGGVIKINAAAELLLARVGTHTGGVVTLREARSDKDLQYLISAGCNLQLGQAMPPPLVVAAGPGEVLVFEMFRAPAALRHFSLDVAGLMMIRRGQVPIQNVADQLSKRFGLSFAEIRVARGVGDGLRPRDMAETFGLAEGTVRQQLKAVLRKSGVHSQSQLAALVSRLG</sequence>
<reference evidence="2 3" key="1">
    <citation type="submission" date="2018-03" db="EMBL/GenBank/DDBJ databases">
        <title>The draft genome of Mesorhizobium sp. 6GN-30.</title>
        <authorList>
            <person name="Liu L."/>
            <person name="Li L."/>
            <person name="Wang T."/>
            <person name="Zhang X."/>
            <person name="Liang L."/>
        </authorList>
    </citation>
    <scope>NUCLEOTIDE SEQUENCE [LARGE SCALE GENOMIC DNA]</scope>
    <source>
        <strain evidence="2 3">6GN30</strain>
    </source>
</reference>
<dbReference type="InterPro" id="IPR036388">
    <property type="entry name" value="WH-like_DNA-bd_sf"/>
</dbReference>
<organism evidence="2 3">
    <name type="scientific">Kumtagia ephedrae</name>
    <dbReference type="NCBI Taxonomy" id="2116701"/>
    <lineage>
        <taxon>Bacteria</taxon>
        <taxon>Pseudomonadati</taxon>
        <taxon>Pseudomonadota</taxon>
        <taxon>Alphaproteobacteria</taxon>
        <taxon>Hyphomicrobiales</taxon>
        <taxon>Phyllobacteriaceae</taxon>
        <taxon>Kumtagia</taxon>
    </lineage>
</organism>
<protein>
    <recommendedName>
        <fullName evidence="1">HTH luxR-type domain-containing protein</fullName>
    </recommendedName>
</protein>
<evidence type="ECO:0000313" key="2">
    <source>
        <dbReference type="EMBL" id="PSJ56132.1"/>
    </source>
</evidence>
<dbReference type="SMART" id="SM00421">
    <property type="entry name" value="HTH_LUXR"/>
    <property type="match status" value="1"/>
</dbReference>
<name>A0A2P7S111_9HYPH</name>
<dbReference type="OrthoDB" id="7444822at2"/>
<dbReference type="Gene3D" id="1.10.10.10">
    <property type="entry name" value="Winged helix-like DNA-binding domain superfamily/Winged helix DNA-binding domain"/>
    <property type="match status" value="1"/>
</dbReference>
<dbReference type="AlphaFoldDB" id="A0A2P7S111"/>
<dbReference type="InterPro" id="IPR016032">
    <property type="entry name" value="Sig_transdc_resp-reg_C-effctor"/>
</dbReference>
<dbReference type="RefSeq" id="WP_106774257.1">
    <property type="nucleotide sequence ID" value="NZ_PXYK01000023.1"/>
</dbReference>
<dbReference type="GO" id="GO:0006355">
    <property type="term" value="P:regulation of DNA-templated transcription"/>
    <property type="evidence" value="ECO:0007669"/>
    <property type="project" value="InterPro"/>
</dbReference>
<dbReference type="GO" id="GO:0003677">
    <property type="term" value="F:DNA binding"/>
    <property type="evidence" value="ECO:0007669"/>
    <property type="project" value="InterPro"/>
</dbReference>
<proteinExistence type="predicted"/>
<dbReference type="EMBL" id="PXYK01000023">
    <property type="protein sequence ID" value="PSJ56132.1"/>
    <property type="molecule type" value="Genomic_DNA"/>
</dbReference>
<keyword evidence="3" id="KW-1185">Reference proteome</keyword>
<comment type="caution">
    <text evidence="2">The sequence shown here is derived from an EMBL/GenBank/DDBJ whole genome shotgun (WGS) entry which is preliminary data.</text>
</comment>
<evidence type="ECO:0000313" key="3">
    <source>
        <dbReference type="Proteomes" id="UP000241229"/>
    </source>
</evidence>
<feature type="domain" description="HTH luxR-type" evidence="1">
    <location>
        <begin position="302"/>
        <end position="359"/>
    </location>
</feature>
<dbReference type="InterPro" id="IPR000792">
    <property type="entry name" value="Tscrpt_reg_LuxR_C"/>
</dbReference>
<accession>A0A2P7S111</accession>
<dbReference type="SUPFAM" id="SSF46894">
    <property type="entry name" value="C-terminal effector domain of the bipartite response regulators"/>
    <property type="match status" value="1"/>
</dbReference>
<gene>
    <name evidence="2" type="ORF">C7I84_21405</name>
</gene>
<dbReference type="Proteomes" id="UP000241229">
    <property type="component" value="Unassembled WGS sequence"/>
</dbReference>